<evidence type="ECO:0000256" key="9">
    <source>
        <dbReference type="PROSITE-ProRule" id="PRU10141"/>
    </source>
</evidence>
<evidence type="ECO:0000256" key="10">
    <source>
        <dbReference type="SAM" id="MobiDB-lite"/>
    </source>
</evidence>
<feature type="compositionally biased region" description="Basic and acidic residues" evidence="10">
    <location>
        <begin position="991"/>
        <end position="1001"/>
    </location>
</feature>
<dbReference type="SMART" id="SM00220">
    <property type="entry name" value="S_TKc"/>
    <property type="match status" value="1"/>
</dbReference>
<feature type="compositionally biased region" description="Polar residues" evidence="10">
    <location>
        <begin position="541"/>
        <end position="575"/>
    </location>
</feature>
<evidence type="ECO:0000256" key="4">
    <source>
        <dbReference type="ARBA" id="ARBA00022777"/>
    </source>
</evidence>
<feature type="compositionally biased region" description="Pro residues" evidence="10">
    <location>
        <begin position="40"/>
        <end position="51"/>
    </location>
</feature>
<dbReference type="PROSITE" id="PS00107">
    <property type="entry name" value="PROTEIN_KINASE_ATP"/>
    <property type="match status" value="1"/>
</dbReference>
<evidence type="ECO:0000256" key="5">
    <source>
        <dbReference type="ARBA" id="ARBA00022840"/>
    </source>
</evidence>
<feature type="compositionally biased region" description="Polar residues" evidence="10">
    <location>
        <begin position="961"/>
        <end position="971"/>
    </location>
</feature>
<feature type="compositionally biased region" description="Basic and acidic residues" evidence="10">
    <location>
        <begin position="773"/>
        <end position="787"/>
    </location>
</feature>
<evidence type="ECO:0000313" key="13">
    <source>
        <dbReference type="Proteomes" id="UP000001294"/>
    </source>
</evidence>
<feature type="compositionally biased region" description="Basic and acidic residues" evidence="10">
    <location>
        <begin position="321"/>
        <end position="332"/>
    </location>
</feature>
<dbReference type="VEuPathDB" id="FungiDB:PMAA_023280"/>
<feature type="compositionally biased region" description="Polar residues" evidence="10">
    <location>
        <begin position="487"/>
        <end position="499"/>
    </location>
</feature>
<accession>B6Q5P2</accession>
<evidence type="ECO:0000256" key="1">
    <source>
        <dbReference type="ARBA" id="ARBA00012411"/>
    </source>
</evidence>
<organism evidence="12 13">
    <name type="scientific">Talaromyces marneffei (strain ATCC 18224 / CBS 334.59 / QM 7333)</name>
    <name type="common">Penicillium marneffei</name>
    <dbReference type="NCBI Taxonomy" id="441960"/>
    <lineage>
        <taxon>Eukaryota</taxon>
        <taxon>Fungi</taxon>
        <taxon>Dikarya</taxon>
        <taxon>Ascomycota</taxon>
        <taxon>Pezizomycotina</taxon>
        <taxon>Eurotiomycetes</taxon>
        <taxon>Eurotiomycetidae</taxon>
        <taxon>Eurotiales</taxon>
        <taxon>Trichocomaceae</taxon>
        <taxon>Talaromyces</taxon>
        <taxon>Talaromyces sect. Talaromyces</taxon>
    </lineage>
</organism>
<feature type="region of interest" description="Disordered" evidence="10">
    <location>
        <begin position="315"/>
        <end position="520"/>
    </location>
</feature>
<feature type="compositionally biased region" description="Polar residues" evidence="10">
    <location>
        <begin position="934"/>
        <end position="948"/>
    </location>
</feature>
<dbReference type="STRING" id="441960.B6Q5P2"/>
<keyword evidence="5 9" id="KW-0067">ATP-binding</keyword>
<dbReference type="HOGENOM" id="CLU_000961_3_0_1"/>
<evidence type="ECO:0000256" key="7">
    <source>
        <dbReference type="ARBA" id="ARBA00048130"/>
    </source>
</evidence>
<dbReference type="FunFam" id="1.10.510.10:FF:000182">
    <property type="entry name" value="MAP kinase kinase kinase mkh1"/>
    <property type="match status" value="1"/>
</dbReference>
<dbReference type="PROSITE" id="PS50011">
    <property type="entry name" value="PROTEIN_KINASE_DOM"/>
    <property type="match status" value="1"/>
</dbReference>
<keyword evidence="2" id="KW-0808">Transferase</keyword>
<dbReference type="InterPro" id="IPR017441">
    <property type="entry name" value="Protein_kinase_ATP_BS"/>
</dbReference>
<feature type="region of interest" description="Disordered" evidence="10">
    <location>
        <begin position="694"/>
        <end position="807"/>
    </location>
</feature>
<dbReference type="InterPro" id="IPR011009">
    <property type="entry name" value="Kinase-like_dom_sf"/>
</dbReference>
<dbReference type="EC" id="2.7.11.24" evidence="1"/>
<dbReference type="Pfam" id="PF00069">
    <property type="entry name" value="Pkinase"/>
    <property type="match status" value="1"/>
</dbReference>
<feature type="compositionally biased region" description="Polar residues" evidence="10">
    <location>
        <begin position="1056"/>
        <end position="1071"/>
    </location>
</feature>
<dbReference type="Proteomes" id="UP000001294">
    <property type="component" value="Unassembled WGS sequence"/>
</dbReference>
<reference evidence="13" key="1">
    <citation type="journal article" date="2015" name="Genome Announc.">
        <title>Genome sequence of the AIDS-associated pathogen Penicillium marneffei (ATCC18224) and its near taxonomic relative Talaromyces stipitatus (ATCC10500).</title>
        <authorList>
            <person name="Nierman W.C."/>
            <person name="Fedorova-Abrams N.D."/>
            <person name="Andrianopoulos A."/>
        </authorList>
    </citation>
    <scope>NUCLEOTIDE SEQUENCE [LARGE SCALE GENOMIC DNA]</scope>
    <source>
        <strain evidence="13">ATCC 18224 / CBS 334.59 / QM 7333</strain>
    </source>
</reference>
<dbReference type="InterPro" id="IPR050538">
    <property type="entry name" value="MAP_kinase_kinase_kinase"/>
</dbReference>
<dbReference type="GO" id="GO:0004707">
    <property type="term" value="F:MAP kinase activity"/>
    <property type="evidence" value="ECO:0007669"/>
    <property type="project" value="UniProtKB-EC"/>
</dbReference>
<feature type="binding site" evidence="9">
    <location>
        <position position="1282"/>
    </location>
    <ligand>
        <name>ATP</name>
        <dbReference type="ChEBI" id="CHEBI:30616"/>
    </ligand>
</feature>
<feature type="compositionally biased region" description="Basic and acidic residues" evidence="10">
    <location>
        <begin position="1077"/>
        <end position="1091"/>
    </location>
</feature>
<feature type="region of interest" description="Disordered" evidence="10">
    <location>
        <begin position="1"/>
        <end position="91"/>
    </location>
</feature>
<dbReference type="InterPro" id="IPR000719">
    <property type="entry name" value="Prot_kinase_dom"/>
</dbReference>
<keyword evidence="4 12" id="KW-0418">Kinase</keyword>
<dbReference type="PhylomeDB" id="B6Q5P2"/>
<dbReference type="PROSITE" id="PS00108">
    <property type="entry name" value="PROTEIN_KINASE_ST"/>
    <property type="match status" value="1"/>
</dbReference>
<evidence type="ECO:0000313" key="12">
    <source>
        <dbReference type="EMBL" id="EEA27453.1"/>
    </source>
</evidence>
<comment type="catalytic activity">
    <reaction evidence="7">
        <text>L-seryl-[protein] + ATP = O-phospho-L-seryl-[protein] + ADP + H(+)</text>
        <dbReference type="Rhea" id="RHEA:17989"/>
        <dbReference type="Rhea" id="RHEA-COMP:9863"/>
        <dbReference type="Rhea" id="RHEA-COMP:11604"/>
        <dbReference type="ChEBI" id="CHEBI:15378"/>
        <dbReference type="ChEBI" id="CHEBI:29999"/>
        <dbReference type="ChEBI" id="CHEBI:30616"/>
        <dbReference type="ChEBI" id="CHEBI:83421"/>
        <dbReference type="ChEBI" id="CHEBI:456216"/>
        <dbReference type="EC" id="2.7.11.24"/>
    </reaction>
    <physiologicalReaction direction="left-to-right" evidence="7">
        <dbReference type="Rhea" id="RHEA:17990"/>
    </physiologicalReaction>
</comment>
<dbReference type="SUPFAM" id="SSF56112">
    <property type="entry name" value="Protein kinase-like (PK-like)"/>
    <property type="match status" value="1"/>
</dbReference>
<dbReference type="InterPro" id="IPR008271">
    <property type="entry name" value="Ser/Thr_kinase_AS"/>
</dbReference>
<feature type="compositionally biased region" description="Polar residues" evidence="10">
    <location>
        <begin position="845"/>
        <end position="858"/>
    </location>
</feature>
<feature type="compositionally biased region" description="Low complexity" evidence="10">
    <location>
        <begin position="147"/>
        <end position="158"/>
    </location>
</feature>
<feature type="domain" description="Protein kinase" evidence="11">
    <location>
        <begin position="1253"/>
        <end position="1523"/>
    </location>
</feature>
<name>B6Q5P2_TALMQ</name>
<dbReference type="CDD" id="cd06629">
    <property type="entry name" value="STKc_Bck1_like"/>
    <property type="match status" value="1"/>
</dbReference>
<feature type="region of interest" description="Disordered" evidence="10">
    <location>
        <begin position="537"/>
        <end position="575"/>
    </location>
</feature>
<feature type="region of interest" description="Disordered" evidence="10">
    <location>
        <begin position="138"/>
        <end position="212"/>
    </location>
</feature>
<evidence type="ECO:0000256" key="6">
    <source>
        <dbReference type="ARBA" id="ARBA00047919"/>
    </source>
</evidence>
<comment type="catalytic activity">
    <reaction evidence="6">
        <text>L-threonyl-[protein] + ATP = O-phospho-L-threonyl-[protein] + ADP + H(+)</text>
        <dbReference type="Rhea" id="RHEA:46608"/>
        <dbReference type="Rhea" id="RHEA-COMP:11060"/>
        <dbReference type="Rhea" id="RHEA-COMP:11605"/>
        <dbReference type="ChEBI" id="CHEBI:15378"/>
        <dbReference type="ChEBI" id="CHEBI:30013"/>
        <dbReference type="ChEBI" id="CHEBI:30616"/>
        <dbReference type="ChEBI" id="CHEBI:61977"/>
        <dbReference type="ChEBI" id="CHEBI:456216"/>
        <dbReference type="EC" id="2.7.11.24"/>
    </reaction>
    <physiologicalReaction direction="left-to-right" evidence="6">
        <dbReference type="Rhea" id="RHEA:46609"/>
    </physiologicalReaction>
</comment>
<gene>
    <name evidence="12" type="ORF">PMAA_023280</name>
</gene>
<feature type="compositionally biased region" description="Polar residues" evidence="10">
    <location>
        <begin position="744"/>
        <end position="758"/>
    </location>
</feature>
<sequence length="1544" mass="168722">MEQRQQYIPPPPPISQPNQSHIIPLPPPPPRPSTQQHGLIPPPPPGPPPQSAYPGSNQWQAWRTQNFPPPPPPPPVLHPSLMPANQGYLRQQPTPLSIPILAPPAEGQPLTSATYIPSSETFGPGVGIPPLYENYGHSAVTERPRPSATTWDSASSDTSYRRDGSIPPTPSRNLPPSLVLGAFNDNMSPGPATATMQNPGAEPARTTSHKHNASGTSLGGISFGDAAIQWPLERVVSWLARNGFSKDWQETFKSLELQGADFLELGHGSNGRGNLGKMHQVVYPQLAKECQKSGTGWDQARERDEGKRMRKLIRQIQDDGSEAKFADKRRESQTLPSASTDGGVENSPNLGWDSPFPPFGPAVAENTYSQHPAHRPPPASISKPNTQARPGTAPSVQKHDVVDSDPAINQRSEFSRSALANLDEYRRPSPSSTSDGGMFPPPSFKAHEDSPQSGSPAAQHAFPVQSGLTSSSTGDLTSKFEHHRGNSTDSLSGRGNSTMPRFYENRKQTQDNSRLTAQDAGKDAGKGFFQFFKKKSRYHDSNPSPEDQLLDSPTSPSFTRHNGMNSPFNKSSYNNSDLSLAERPLSTSFSDYERSTARLKSTKQRYAMATLDGWNYRLIDITEADTAESLRTAICQNLGIVDWHTAQIAVTEPGQLEHEDFLDDSMLVLSRRARADPLGSLKFYVRGNVSPNSTGLGVSFPEKATSSPISAHRHLQRKSPEEDAMHRGVQQTQGASGSPLFAHQSATATGSDQPSPSLHESIRANAAPNLDSSSRHEERLLDVDRKQRTFSRSKQPPDLQLHNANYSENGYRSRGVIDFDQPRVSPYDDKRVEGLVPQRKPPSAPSESSTLTKVNSLSKKGADRTRVSSRMQHQSPKYRLIQEESLEINNSSSLRNPDPVYTAYGQSADATSSSTSSQSTLTDNTSNTVRRNPPTASSFKPPSLQSRKSFGPEYDFEEANVTFNAPRTPQIESDNSEDDSDDGLFAVPLSTKKDTSKDKGPASETTPPKSQKPSLTVNTSTRSTKGLSVSFRSPNPSDEISAGPSYPSSAVMPSDMRSTQDQSGAISTNALPSPEDESYRRRDSFARDDIWASRPPVEGVINNLDDFFPNIDLDEPYLEAPGTSPPSSPVNTALKDKPGSSFQGPPNTSHQGSDQQGPGVPDARYSVAQRNINKAGGLSRMKSIREVAKGAQQAQQVIRNRSIAGPANKKSGDILRRKSTKMFGAKIMQISPQPGSRLSQLNSVPKREQTFRIIRGQLIGKGTYGRVYLGMNADTGEVLAVKQVEVNPRVAGQDKDRMKEMVAAMDQEIDTMQHLEHPNIVQYLGCERGELSISIYLEYISGGSIGSCLRKHGKFEESVVKSLTRQTLSGLSYLHDQGILHRDLKADNILLDLDGTCKISDFGISKKTDNIYGNDASNSMQGSVFWMAPEVVQSQGQGYSAKVDIWSLGCVVLEMFAGRRPWSREEAIGAIFKLGSLSQAPPIPEDVSVNISPAALAFMYDCFTIDTFDRPTADTLLNQHPFCAPDPSYNFEETELYAKIRDVL</sequence>
<dbReference type="GO" id="GO:0005524">
    <property type="term" value="F:ATP binding"/>
    <property type="evidence" value="ECO:0007669"/>
    <property type="project" value="UniProtKB-UniRule"/>
</dbReference>
<evidence type="ECO:0000259" key="11">
    <source>
        <dbReference type="PROSITE" id="PS50011"/>
    </source>
</evidence>
<dbReference type="OrthoDB" id="266718at2759"/>
<feature type="compositionally biased region" description="Polar residues" evidence="10">
    <location>
        <begin position="1140"/>
        <end position="1156"/>
    </location>
</feature>
<keyword evidence="3 9" id="KW-0547">Nucleotide-binding</keyword>
<evidence type="ECO:0000256" key="2">
    <source>
        <dbReference type="ARBA" id="ARBA00022679"/>
    </source>
</evidence>
<feature type="compositionally biased region" description="Pro residues" evidence="10">
    <location>
        <begin position="67"/>
        <end position="77"/>
    </location>
</feature>
<evidence type="ECO:0000256" key="3">
    <source>
        <dbReference type="ARBA" id="ARBA00022741"/>
    </source>
</evidence>
<feature type="region of interest" description="Disordered" evidence="10">
    <location>
        <begin position="833"/>
        <end position="1163"/>
    </location>
</feature>
<evidence type="ECO:0000256" key="8">
    <source>
        <dbReference type="ARBA" id="ARBA00068103"/>
    </source>
</evidence>
<feature type="compositionally biased region" description="Polar residues" evidence="10">
    <location>
        <begin position="1003"/>
        <end position="1038"/>
    </location>
</feature>
<dbReference type="EMBL" id="DS995899">
    <property type="protein sequence ID" value="EEA27453.1"/>
    <property type="molecule type" value="Genomic_DNA"/>
</dbReference>
<feature type="compositionally biased region" description="Low complexity" evidence="10">
    <location>
        <begin position="906"/>
        <end position="928"/>
    </location>
</feature>
<proteinExistence type="predicted"/>
<keyword evidence="13" id="KW-1185">Reference proteome</keyword>
<dbReference type="PANTHER" id="PTHR48016">
    <property type="entry name" value="MAP KINASE KINASE KINASE SSK2-RELATED-RELATED"/>
    <property type="match status" value="1"/>
</dbReference>
<dbReference type="Gene3D" id="1.10.510.10">
    <property type="entry name" value="Transferase(Phosphotransferase) domain 1"/>
    <property type="match status" value="1"/>
</dbReference>
<feature type="compositionally biased region" description="Polar residues" evidence="10">
    <location>
        <begin position="53"/>
        <end position="66"/>
    </location>
</feature>
<protein>
    <recommendedName>
        <fullName evidence="8">Mitogen-activated protein kinase kinae kinase bck1</fullName>
        <ecNumber evidence="1">2.7.11.24</ecNumber>
    </recommendedName>
</protein>
<feature type="compositionally biased region" description="Low complexity" evidence="10">
    <location>
        <begin position="466"/>
        <end position="477"/>
    </location>
</feature>
<dbReference type="PANTHER" id="PTHR48016:SF48">
    <property type="entry name" value="SERINE_THREONINE-PROTEIN KINASE BCK1_SLK1_SSP31"/>
    <property type="match status" value="1"/>
</dbReference>